<dbReference type="KEGG" id="scy:SCATT_41930"/>
<dbReference type="EMBL" id="CP003219">
    <property type="protein sequence ID" value="AEW96564.1"/>
    <property type="molecule type" value="Genomic_DNA"/>
</dbReference>
<keyword evidence="3" id="KW-1185">Reference proteome</keyword>
<evidence type="ECO:0000256" key="1">
    <source>
        <dbReference type="SAM" id="MobiDB-lite"/>
    </source>
</evidence>
<protein>
    <submittedName>
        <fullName evidence="2">Uncharacterized protein</fullName>
    </submittedName>
</protein>
<feature type="region of interest" description="Disordered" evidence="1">
    <location>
        <begin position="65"/>
        <end position="91"/>
    </location>
</feature>
<dbReference type="Proteomes" id="UP000007842">
    <property type="component" value="Chromosome"/>
</dbReference>
<evidence type="ECO:0000313" key="2">
    <source>
        <dbReference type="EMBL" id="AEW96564.1"/>
    </source>
</evidence>
<gene>
    <name evidence="2" type="ordered locus">SCATT_41930</name>
</gene>
<feature type="compositionally biased region" description="Basic residues" evidence="1">
    <location>
        <begin position="81"/>
        <end position="91"/>
    </location>
</feature>
<proteinExistence type="predicted"/>
<reference evidence="3" key="1">
    <citation type="submission" date="2011-12" db="EMBL/GenBank/DDBJ databases">
        <title>Complete genome sequence of Streptomyces cattleya strain DSM 46488.</title>
        <authorList>
            <person name="Ou H.-Y."/>
            <person name="Li P."/>
            <person name="Zhao C."/>
            <person name="O'Hagan D."/>
            <person name="Deng Z."/>
        </authorList>
    </citation>
    <scope>NUCLEOTIDE SEQUENCE [LARGE SCALE GENOMIC DNA]</scope>
    <source>
        <strain evidence="3">ATCC 35852 / DSM 46488 / JCM 4925 / NBRC 14057 / NRRL 8057</strain>
    </source>
</reference>
<accession>G8X329</accession>
<dbReference type="AlphaFoldDB" id="G8X329"/>
<feature type="region of interest" description="Disordered" evidence="1">
    <location>
        <begin position="32"/>
        <end position="52"/>
    </location>
</feature>
<evidence type="ECO:0000313" key="3">
    <source>
        <dbReference type="Proteomes" id="UP000007842"/>
    </source>
</evidence>
<sequence>MWIHRFRPRCAGVRGCCGSPRVRHEGLARLPGTARRSARRNPNLNPPRGTAGKLGWTCRPGCAHPPDARGGAGAAPVRSAGRSRRRARVRW</sequence>
<organism evidence="2 3">
    <name type="scientific">Streptantibioticus cattleyicolor (strain ATCC 35852 / DSM 46488 / JCM 4925 / NBRC 14057 / NRRL 8057)</name>
    <name type="common">Streptomyces cattleya</name>
    <dbReference type="NCBI Taxonomy" id="1003195"/>
    <lineage>
        <taxon>Bacteria</taxon>
        <taxon>Bacillati</taxon>
        <taxon>Actinomycetota</taxon>
        <taxon>Actinomycetes</taxon>
        <taxon>Kitasatosporales</taxon>
        <taxon>Streptomycetaceae</taxon>
        <taxon>Streptantibioticus</taxon>
    </lineage>
</organism>
<dbReference type="HOGENOM" id="CLU_2425572_0_0_11"/>
<name>G8X329_STREN</name>